<evidence type="ECO:0000313" key="4">
    <source>
        <dbReference type="Proteomes" id="UP000318384"/>
    </source>
</evidence>
<dbReference type="InterPro" id="IPR027417">
    <property type="entry name" value="P-loop_NTPase"/>
</dbReference>
<protein>
    <recommendedName>
        <fullName evidence="2">AAA+ ATPase domain-containing protein</fullName>
    </recommendedName>
</protein>
<evidence type="ECO:0000313" key="3">
    <source>
        <dbReference type="EMBL" id="QDU11826.1"/>
    </source>
</evidence>
<evidence type="ECO:0000256" key="1">
    <source>
        <dbReference type="SAM" id="MobiDB-lite"/>
    </source>
</evidence>
<dbReference type="RefSeq" id="WP_145179570.1">
    <property type="nucleotide sequence ID" value="NZ_CP037422.1"/>
</dbReference>
<name>A0A517X2U4_9PLAN</name>
<dbReference type="Proteomes" id="UP000318384">
    <property type="component" value="Chromosome"/>
</dbReference>
<proteinExistence type="predicted"/>
<dbReference type="AlphaFoldDB" id="A0A517X2U4"/>
<feature type="region of interest" description="Disordered" evidence="1">
    <location>
        <begin position="1"/>
        <end position="43"/>
    </location>
</feature>
<feature type="domain" description="AAA+ ATPase" evidence="2">
    <location>
        <begin position="232"/>
        <end position="441"/>
    </location>
</feature>
<dbReference type="SUPFAM" id="SSF52540">
    <property type="entry name" value="P-loop containing nucleoside triphosphate hydrolases"/>
    <property type="match status" value="1"/>
</dbReference>
<dbReference type="Gene3D" id="3.40.50.300">
    <property type="entry name" value="P-loop containing nucleotide triphosphate hydrolases"/>
    <property type="match status" value="1"/>
</dbReference>
<dbReference type="OrthoDB" id="9783370at2"/>
<sequence length="520" mass="59456">MIDRPTEDESQNPPDDSILEYMKGSTKETGSEEEPRYTAKNHDLSDLYNDLFQKKKPTEDPQKVVVKEEPEEVVPLGNDQYEGESIPAPQTLEESGLSLMQLCNLVLKQLYLQGSALGIEISRSAHLPFGIIDEALIFLKEDKCIEVSSGKMIGRSSYRFNLTELGRIRAREAFEQCRYVGPAPVPLHDYVRQCRLQTVTGIDCTPEKLEHAFEDFILREGLLNELGPAVCSGRSIFIYGPPGNGKTLIAKGLGQFLNRQGGDIYVPYALQMENSIITLFDPTIHQTTDDLELQERNSVETQNADRISKMKDWDKPEIDLRWRRIRRPVVITGGELTLEMLDLRYNKSSNYYTAPLHIKANGGVFLIDDFGRQLVSPKNLLNRWILPLEDRVDYLTLATGKKFSVPFEQLIVFSTNLDPNDLVDEAFLRRIRHKIQISAPSRQIFTEICKLCCRQRDIEYDPSFVNYLYDNCYRQGKAPRSSDPRDLLEIIQSICRFKGQKPIISTQLISEAAQRFFCQI</sequence>
<reference evidence="3 4" key="1">
    <citation type="submission" date="2019-03" db="EMBL/GenBank/DDBJ databases">
        <title>Deep-cultivation of Planctomycetes and their phenomic and genomic characterization uncovers novel biology.</title>
        <authorList>
            <person name="Wiegand S."/>
            <person name="Jogler M."/>
            <person name="Boedeker C."/>
            <person name="Pinto D."/>
            <person name="Vollmers J."/>
            <person name="Rivas-Marin E."/>
            <person name="Kohn T."/>
            <person name="Peeters S.H."/>
            <person name="Heuer A."/>
            <person name="Rast P."/>
            <person name="Oberbeckmann S."/>
            <person name="Bunk B."/>
            <person name="Jeske O."/>
            <person name="Meyerdierks A."/>
            <person name="Storesund J.E."/>
            <person name="Kallscheuer N."/>
            <person name="Luecker S."/>
            <person name="Lage O.M."/>
            <person name="Pohl T."/>
            <person name="Merkel B.J."/>
            <person name="Hornburger P."/>
            <person name="Mueller R.-W."/>
            <person name="Bruemmer F."/>
            <person name="Labrenz M."/>
            <person name="Spormann A.M."/>
            <person name="Op den Camp H."/>
            <person name="Overmann J."/>
            <person name="Amann R."/>
            <person name="Jetten M.S.M."/>
            <person name="Mascher T."/>
            <person name="Medema M.H."/>
            <person name="Devos D.P."/>
            <person name="Kaster A.-K."/>
            <person name="Ovreas L."/>
            <person name="Rohde M."/>
            <person name="Galperin M.Y."/>
            <person name="Jogler C."/>
        </authorList>
    </citation>
    <scope>NUCLEOTIDE SEQUENCE [LARGE SCALE GENOMIC DNA]</scope>
    <source>
        <strain evidence="3 4">V202</strain>
    </source>
</reference>
<dbReference type="InterPro" id="IPR003593">
    <property type="entry name" value="AAA+_ATPase"/>
</dbReference>
<organism evidence="3 4">
    <name type="scientific">Gimesia aquarii</name>
    <dbReference type="NCBI Taxonomy" id="2527964"/>
    <lineage>
        <taxon>Bacteria</taxon>
        <taxon>Pseudomonadati</taxon>
        <taxon>Planctomycetota</taxon>
        <taxon>Planctomycetia</taxon>
        <taxon>Planctomycetales</taxon>
        <taxon>Planctomycetaceae</taxon>
        <taxon>Gimesia</taxon>
    </lineage>
</organism>
<gene>
    <name evidence="3" type="ORF">V202x_52510</name>
</gene>
<dbReference type="EMBL" id="CP037422">
    <property type="protein sequence ID" value="QDU11826.1"/>
    <property type="molecule type" value="Genomic_DNA"/>
</dbReference>
<keyword evidence="4" id="KW-1185">Reference proteome</keyword>
<feature type="compositionally biased region" description="Basic and acidic residues" evidence="1">
    <location>
        <begin position="25"/>
        <end position="43"/>
    </location>
</feature>
<evidence type="ECO:0000259" key="2">
    <source>
        <dbReference type="SMART" id="SM00382"/>
    </source>
</evidence>
<accession>A0A517X2U4</accession>
<dbReference type="SMART" id="SM00382">
    <property type="entry name" value="AAA"/>
    <property type="match status" value="1"/>
</dbReference>